<name>A0ABP0UQD1_9BRYO</name>
<organism evidence="1 2">
    <name type="scientific">Sphagnum troendelagicum</name>
    <dbReference type="NCBI Taxonomy" id="128251"/>
    <lineage>
        <taxon>Eukaryota</taxon>
        <taxon>Viridiplantae</taxon>
        <taxon>Streptophyta</taxon>
        <taxon>Embryophyta</taxon>
        <taxon>Bryophyta</taxon>
        <taxon>Sphagnophytina</taxon>
        <taxon>Sphagnopsida</taxon>
        <taxon>Sphagnales</taxon>
        <taxon>Sphagnaceae</taxon>
        <taxon>Sphagnum</taxon>
    </lineage>
</organism>
<gene>
    <name evidence="1" type="ORF">CSSPTR1EN2_LOCUS17252</name>
</gene>
<keyword evidence="2" id="KW-1185">Reference proteome</keyword>
<protein>
    <submittedName>
        <fullName evidence="1">Uncharacterized protein</fullName>
    </submittedName>
</protein>
<sequence length="79" mass="8622">MWQASSLKSGLCCAAAAGLRIQDCRETQEAPAQDQYAINALKFPPYPRGTKAVQFRTTKSFISGCTEGHSLPVSEIWDS</sequence>
<dbReference type="Proteomes" id="UP001497512">
    <property type="component" value="Chromosome 4"/>
</dbReference>
<reference evidence="1" key="1">
    <citation type="submission" date="2024-02" db="EMBL/GenBank/DDBJ databases">
        <authorList>
            <consortium name="ELIXIR-Norway"/>
            <consortium name="Elixir Norway"/>
        </authorList>
    </citation>
    <scope>NUCLEOTIDE SEQUENCE</scope>
</reference>
<evidence type="ECO:0000313" key="1">
    <source>
        <dbReference type="EMBL" id="CAK9224279.1"/>
    </source>
</evidence>
<dbReference type="EMBL" id="OZ019896">
    <property type="protein sequence ID" value="CAK9224279.1"/>
    <property type="molecule type" value="Genomic_DNA"/>
</dbReference>
<accession>A0ABP0UQD1</accession>
<evidence type="ECO:0000313" key="2">
    <source>
        <dbReference type="Proteomes" id="UP001497512"/>
    </source>
</evidence>
<proteinExistence type="predicted"/>